<name>A0ABT1P9J1_9ACTN</name>
<gene>
    <name evidence="1" type="ORF">NON19_08260</name>
</gene>
<sequence length="130" mass="13571">MAKTTAEKLGAKEGATLLLVGAPEGWTPGPLPADATMTTAKGAADLAVLFAPDAATLDATVKDALDAVPVDGLLWVAYRKGGAKAGTDLNRDILQERLARHGLVGVSLISLDDTWSGMRVRPTTHVGRRR</sequence>
<proteinExistence type="predicted"/>
<evidence type="ECO:0000313" key="2">
    <source>
        <dbReference type="Proteomes" id="UP001206206"/>
    </source>
</evidence>
<protein>
    <recommendedName>
        <fullName evidence="3">DUF3052 domain-containing protein</fullName>
    </recommendedName>
</protein>
<accession>A0ABT1P9J1</accession>
<dbReference type="EMBL" id="JANFNH010000005">
    <property type="protein sequence ID" value="MCQ4042025.1"/>
    <property type="molecule type" value="Genomic_DNA"/>
</dbReference>
<evidence type="ECO:0000313" key="1">
    <source>
        <dbReference type="EMBL" id="MCQ4042025.1"/>
    </source>
</evidence>
<comment type="caution">
    <text evidence="1">The sequence shown here is derived from an EMBL/GenBank/DDBJ whole genome shotgun (WGS) entry which is preliminary data.</text>
</comment>
<organism evidence="1 2">
    <name type="scientific">Streptantibioticus rubrisoli</name>
    <dbReference type="NCBI Taxonomy" id="1387313"/>
    <lineage>
        <taxon>Bacteria</taxon>
        <taxon>Bacillati</taxon>
        <taxon>Actinomycetota</taxon>
        <taxon>Actinomycetes</taxon>
        <taxon>Kitasatosporales</taxon>
        <taxon>Streptomycetaceae</taxon>
        <taxon>Streptantibioticus</taxon>
    </lineage>
</organism>
<dbReference type="RefSeq" id="WP_255926032.1">
    <property type="nucleotide sequence ID" value="NZ_JANFNH010000005.1"/>
</dbReference>
<evidence type="ECO:0008006" key="3">
    <source>
        <dbReference type="Google" id="ProtNLM"/>
    </source>
</evidence>
<keyword evidence="2" id="KW-1185">Reference proteome</keyword>
<dbReference type="Proteomes" id="UP001206206">
    <property type="component" value="Unassembled WGS sequence"/>
</dbReference>
<reference evidence="1 2" key="1">
    <citation type="submission" date="2022-06" db="EMBL/GenBank/DDBJ databases">
        <title>Draft genome sequence of type strain Streptomyces rubrisoli DSM 42083.</title>
        <authorList>
            <person name="Duangmal K."/>
            <person name="Klaysubun C."/>
        </authorList>
    </citation>
    <scope>NUCLEOTIDE SEQUENCE [LARGE SCALE GENOMIC DNA]</scope>
    <source>
        <strain evidence="1 2">DSM 42083</strain>
    </source>
</reference>